<sequence length="687" mass="72417">MMLAAPAVHAQTARSTSDRIAVEVSADGPPVPGEVWTVALHFTPRSSQWHGYWSNPGDAGLGMELDWTLPQGWVVNEALYPVPKQLLIGGLMNHVYEGPYTVLVPVRVPADAAVANPPPIGLTARYLACTDKICVPQQARLTLDPANATAEPRMAEWRAAIVPPLGSAASFEFAGTRLRIGIPLPAASDLGDVHFFLGTSEVGQAQQAVYSGVQTFIREGDLLVVEYPLKDIVVPDTVELAFLPRPDRIEGILALGPDRGVRIVAAPGNVPLEGIKPFRGADSAPPPLMLLLLGALAGGLLLNIMPCVFPILSLKALSLAKAGGDERGARRDALAYTAGVVLACTALGALLLLLRSAGEQVGWAFQLQEPRVVVALLLLAVAITANFLGLFQVPGIAISGGKPSATSSFATGLLAAFVATPCTGPFMAVALGAALIIPPLDGLLVFAVLGLGLALPFLLIGFVPALRRLLPRPGPWMERFRRWMALPMGLTALALAWLLWRIGGVTFVVVVLALTVTMLGMLAQFGRAQRAGTGRSVVSGLAVLAVAAIALIAMPQPRPLAASAQDSLLAPEPFSEAALASARTSGRPVFVWFTADWCVTCKVNESVAIERETTRAAFAKADVKILRGDWTRRDPEIATFLARQGAAGVPLYVWYPPGGEARQLPQVLTPDLLAELAQSVAARGTAQ</sequence>
<dbReference type="InterPro" id="IPR035671">
    <property type="entry name" value="DsbD_gamma"/>
</dbReference>
<feature type="domain" description="Thioredoxin" evidence="2">
    <location>
        <begin position="550"/>
        <end position="682"/>
    </location>
</feature>
<feature type="transmembrane region" description="Helical" evidence="1">
    <location>
        <begin position="443"/>
        <end position="463"/>
    </location>
</feature>
<name>A0A5S3PAI2_9SPHN</name>
<proteinExistence type="predicted"/>
<dbReference type="GO" id="GO:0015035">
    <property type="term" value="F:protein-disulfide reductase activity"/>
    <property type="evidence" value="ECO:0007669"/>
    <property type="project" value="TreeGrafter"/>
</dbReference>
<dbReference type="OrthoDB" id="9811036at2"/>
<gene>
    <name evidence="3" type="ORF">FEV51_04380</name>
</gene>
<dbReference type="InterPro" id="IPR028250">
    <property type="entry name" value="DsbDN"/>
</dbReference>
<keyword evidence="1" id="KW-0472">Membrane</keyword>
<reference evidence="3 4" key="1">
    <citation type="submission" date="2019-05" db="EMBL/GenBank/DDBJ databases">
        <title>Erythrobacter marisflavi sp. nov., isolated from isolated from water of an estuary environment.</title>
        <authorList>
            <person name="Yoon J.-H."/>
        </authorList>
    </citation>
    <scope>NUCLEOTIDE SEQUENCE [LARGE SCALE GENOMIC DNA]</scope>
    <source>
        <strain evidence="3 4">KEM-5</strain>
    </source>
</reference>
<feature type="transmembrane region" description="Helical" evidence="1">
    <location>
        <begin position="333"/>
        <end position="354"/>
    </location>
</feature>
<feature type="transmembrane region" description="Helical" evidence="1">
    <location>
        <begin position="409"/>
        <end position="437"/>
    </location>
</feature>
<dbReference type="Proteomes" id="UP000309668">
    <property type="component" value="Unassembled WGS sequence"/>
</dbReference>
<dbReference type="InterPro" id="IPR036249">
    <property type="entry name" value="Thioredoxin-like_sf"/>
</dbReference>
<comment type="caution">
    <text evidence="3">The sequence shown here is derived from an EMBL/GenBank/DDBJ whole genome shotgun (WGS) entry which is preliminary data.</text>
</comment>
<evidence type="ECO:0000259" key="2">
    <source>
        <dbReference type="PROSITE" id="PS51352"/>
    </source>
</evidence>
<dbReference type="PROSITE" id="PS51352">
    <property type="entry name" value="THIOREDOXIN_2"/>
    <property type="match status" value="1"/>
</dbReference>
<dbReference type="Pfam" id="PF11412">
    <property type="entry name" value="DsbD_N"/>
    <property type="match status" value="1"/>
</dbReference>
<keyword evidence="1" id="KW-1133">Transmembrane helix</keyword>
<dbReference type="EMBL" id="VCAO01000001">
    <property type="protein sequence ID" value="TMM50524.1"/>
    <property type="molecule type" value="Genomic_DNA"/>
</dbReference>
<dbReference type="CDD" id="cd02953">
    <property type="entry name" value="DsbDgamma"/>
    <property type="match status" value="1"/>
</dbReference>
<dbReference type="PANTHER" id="PTHR32234">
    <property type="entry name" value="THIOL:DISULFIDE INTERCHANGE PROTEIN DSBD"/>
    <property type="match status" value="1"/>
</dbReference>
<evidence type="ECO:0000256" key="1">
    <source>
        <dbReference type="SAM" id="Phobius"/>
    </source>
</evidence>
<feature type="transmembrane region" description="Helical" evidence="1">
    <location>
        <begin position="374"/>
        <end position="397"/>
    </location>
</feature>
<evidence type="ECO:0000313" key="3">
    <source>
        <dbReference type="EMBL" id="TMM50524.1"/>
    </source>
</evidence>
<dbReference type="AlphaFoldDB" id="A0A5S3PAI2"/>
<evidence type="ECO:0000313" key="4">
    <source>
        <dbReference type="Proteomes" id="UP000309668"/>
    </source>
</evidence>
<dbReference type="PANTHER" id="PTHR32234:SF3">
    <property type="entry name" value="SUPPRESSION OF COPPER SENSITIVITY PROTEIN"/>
    <property type="match status" value="1"/>
</dbReference>
<organism evidence="3 4">
    <name type="scientific">Qipengyuania marisflavi</name>
    <dbReference type="NCBI Taxonomy" id="2486356"/>
    <lineage>
        <taxon>Bacteria</taxon>
        <taxon>Pseudomonadati</taxon>
        <taxon>Pseudomonadota</taxon>
        <taxon>Alphaproteobacteria</taxon>
        <taxon>Sphingomonadales</taxon>
        <taxon>Erythrobacteraceae</taxon>
        <taxon>Qipengyuania</taxon>
    </lineage>
</organism>
<feature type="transmembrane region" description="Helical" evidence="1">
    <location>
        <begin position="483"/>
        <end position="500"/>
    </location>
</feature>
<dbReference type="Pfam" id="PF13899">
    <property type="entry name" value="Thioredoxin_7"/>
    <property type="match status" value="1"/>
</dbReference>
<dbReference type="Gene3D" id="3.40.30.10">
    <property type="entry name" value="Glutaredoxin"/>
    <property type="match status" value="1"/>
</dbReference>
<dbReference type="GO" id="GO:0045454">
    <property type="term" value="P:cell redox homeostasis"/>
    <property type="evidence" value="ECO:0007669"/>
    <property type="project" value="TreeGrafter"/>
</dbReference>
<feature type="transmembrane region" description="Helical" evidence="1">
    <location>
        <begin position="288"/>
        <end position="312"/>
    </location>
</feature>
<dbReference type="InterPro" id="IPR013766">
    <property type="entry name" value="Thioredoxin_domain"/>
</dbReference>
<protein>
    <submittedName>
        <fullName evidence="3">Thiol:disulfide interchange protein</fullName>
    </submittedName>
</protein>
<keyword evidence="1" id="KW-0812">Transmembrane</keyword>
<feature type="transmembrane region" description="Helical" evidence="1">
    <location>
        <begin position="506"/>
        <end position="525"/>
    </location>
</feature>
<accession>A0A5S3PAI2</accession>
<feature type="transmembrane region" description="Helical" evidence="1">
    <location>
        <begin position="537"/>
        <end position="554"/>
    </location>
</feature>
<dbReference type="SUPFAM" id="SSF52833">
    <property type="entry name" value="Thioredoxin-like"/>
    <property type="match status" value="1"/>
</dbReference>
<keyword evidence="4" id="KW-1185">Reference proteome</keyword>